<keyword evidence="2" id="KW-1003">Cell membrane</keyword>
<evidence type="ECO:0000313" key="11">
    <source>
        <dbReference type="EMBL" id="KAK2548351.1"/>
    </source>
</evidence>
<evidence type="ECO:0000313" key="12">
    <source>
        <dbReference type="Proteomes" id="UP001249851"/>
    </source>
</evidence>
<reference evidence="11" key="1">
    <citation type="journal article" date="2023" name="G3 (Bethesda)">
        <title>Whole genome assembly and annotation of the endangered Caribbean coral Acropora cervicornis.</title>
        <authorList>
            <person name="Selwyn J.D."/>
            <person name="Vollmer S.V."/>
        </authorList>
    </citation>
    <scope>NUCLEOTIDE SEQUENCE</scope>
    <source>
        <strain evidence="11">K2</strain>
    </source>
</reference>
<dbReference type="PANTHER" id="PTHR48021:SF1">
    <property type="entry name" value="GH07001P-RELATED"/>
    <property type="match status" value="1"/>
</dbReference>
<dbReference type="PROSITE" id="PS00216">
    <property type="entry name" value="SUGAR_TRANSPORT_1"/>
    <property type="match status" value="1"/>
</dbReference>
<feature type="transmembrane region" description="Helical" evidence="9">
    <location>
        <begin position="449"/>
        <end position="467"/>
    </location>
</feature>
<feature type="transmembrane region" description="Helical" evidence="9">
    <location>
        <begin position="304"/>
        <end position="324"/>
    </location>
</feature>
<feature type="region of interest" description="Disordered" evidence="8">
    <location>
        <begin position="1"/>
        <end position="23"/>
    </location>
</feature>
<dbReference type="GO" id="GO:0005886">
    <property type="term" value="C:plasma membrane"/>
    <property type="evidence" value="ECO:0007669"/>
    <property type="project" value="UniProtKB-SubCell"/>
</dbReference>
<evidence type="ECO:0000256" key="4">
    <source>
        <dbReference type="ARBA" id="ARBA00022989"/>
    </source>
</evidence>
<dbReference type="AlphaFoldDB" id="A0AAD9PSN4"/>
<dbReference type="EMBL" id="JARQWQ010000149">
    <property type="protein sequence ID" value="KAK2548351.1"/>
    <property type="molecule type" value="Genomic_DNA"/>
</dbReference>
<dbReference type="NCBIfam" id="TIGR00879">
    <property type="entry name" value="SP"/>
    <property type="match status" value="1"/>
</dbReference>
<dbReference type="InterPro" id="IPR050549">
    <property type="entry name" value="MFS_Trehalose_Transporter"/>
</dbReference>
<keyword evidence="3 9" id="KW-0812">Transmembrane</keyword>
<feature type="compositionally biased region" description="Acidic residues" evidence="8">
    <location>
        <begin position="1"/>
        <end position="10"/>
    </location>
</feature>
<comment type="caution">
    <text evidence="11">The sequence shown here is derived from an EMBL/GenBank/DDBJ whole genome shotgun (WGS) entry which is preliminary data.</text>
</comment>
<evidence type="ECO:0000256" key="3">
    <source>
        <dbReference type="ARBA" id="ARBA00022692"/>
    </source>
</evidence>
<feature type="transmembrane region" description="Helical" evidence="9">
    <location>
        <begin position="186"/>
        <end position="207"/>
    </location>
</feature>
<feature type="domain" description="Major facilitator superfamily (MFS) profile" evidence="10">
    <location>
        <begin position="34"/>
        <end position="471"/>
    </location>
</feature>
<evidence type="ECO:0000256" key="9">
    <source>
        <dbReference type="SAM" id="Phobius"/>
    </source>
</evidence>
<evidence type="ECO:0000256" key="8">
    <source>
        <dbReference type="SAM" id="MobiDB-lite"/>
    </source>
</evidence>
<dbReference type="CDD" id="cd17358">
    <property type="entry name" value="MFS_GLUT6_8_Class3_like"/>
    <property type="match status" value="1"/>
</dbReference>
<dbReference type="Proteomes" id="UP001249851">
    <property type="component" value="Unassembled WGS sequence"/>
</dbReference>
<keyword evidence="12" id="KW-1185">Reference proteome</keyword>
<organism evidence="11 12">
    <name type="scientific">Acropora cervicornis</name>
    <name type="common">Staghorn coral</name>
    <dbReference type="NCBI Taxonomy" id="6130"/>
    <lineage>
        <taxon>Eukaryota</taxon>
        <taxon>Metazoa</taxon>
        <taxon>Cnidaria</taxon>
        <taxon>Anthozoa</taxon>
        <taxon>Hexacorallia</taxon>
        <taxon>Scleractinia</taxon>
        <taxon>Astrocoeniina</taxon>
        <taxon>Acroporidae</taxon>
        <taxon>Acropora</taxon>
    </lineage>
</organism>
<feature type="transmembrane region" description="Helical" evidence="9">
    <location>
        <begin position="74"/>
        <end position="96"/>
    </location>
</feature>
<dbReference type="Pfam" id="PF00083">
    <property type="entry name" value="Sugar_tr"/>
    <property type="match status" value="1"/>
</dbReference>
<evidence type="ECO:0000256" key="2">
    <source>
        <dbReference type="ARBA" id="ARBA00022475"/>
    </source>
</evidence>
<feature type="transmembrane region" description="Helical" evidence="9">
    <location>
        <begin position="30"/>
        <end position="54"/>
    </location>
</feature>
<keyword evidence="7" id="KW-0813">Transport</keyword>
<dbReference type="PROSITE" id="PS50850">
    <property type="entry name" value="MFS"/>
    <property type="match status" value="1"/>
</dbReference>
<evidence type="ECO:0000259" key="10">
    <source>
        <dbReference type="PROSITE" id="PS50850"/>
    </source>
</evidence>
<name>A0AAD9PSN4_ACRCE</name>
<feature type="transmembrane region" description="Helical" evidence="9">
    <location>
        <begin position="129"/>
        <end position="150"/>
    </location>
</feature>
<evidence type="ECO:0000256" key="7">
    <source>
        <dbReference type="RuleBase" id="RU003346"/>
    </source>
</evidence>
<dbReference type="FunFam" id="1.20.1250.20:FF:000055">
    <property type="entry name" value="Facilitated trehalose transporter Tret1-2 homolog"/>
    <property type="match status" value="1"/>
</dbReference>
<dbReference type="PANTHER" id="PTHR48021">
    <property type="match status" value="1"/>
</dbReference>
<dbReference type="PRINTS" id="PR00171">
    <property type="entry name" value="SUGRTRNSPORT"/>
</dbReference>
<comment type="subcellular location">
    <subcellularLocation>
        <location evidence="1">Cell membrane</location>
        <topology evidence="1">Multi-pass membrane protein</topology>
    </subcellularLocation>
</comment>
<dbReference type="Gene3D" id="1.20.1250.20">
    <property type="entry name" value="MFS general substrate transporter like domains"/>
    <property type="match status" value="1"/>
</dbReference>
<evidence type="ECO:0000256" key="1">
    <source>
        <dbReference type="ARBA" id="ARBA00004651"/>
    </source>
</evidence>
<accession>A0AAD9PSN4</accession>
<sequence>MKTSELDDEFSQSQTIQDEHRSDRNERVRMSVLSTFIAALGPLSFGYCLVYSSSAVVDLEASKTPSLHLTNGQASWFSSLVNVGAMFGSIIGGWAIDYLGRKGTIMVCALPFELGWLLIAFAQNRTMLYSGRVITGVACGIVSLAVPVYIAEVVPARLRGMLGSVNQLAVTLGLVLSYVTGAYVPWRWLALVGAIPPALLALLMFFMPETPRWSFGKNRRSEALAALQWLRGPDADIEREASTIEQTLDRNESLKWRDWRSSVILQPLLISIGLMVIQQFCGVNAVLFNAASIFKDAGFDNGKVVSISVGLIQFVGTALACLLMDRAGRRILLWTMALGLGFYFEIYIKNSNGTDSTPASDTVSLLGSISHSVAAKKISWLSILCLVLFNLAFALAWGPIPWLVMSEIFPLKARGPASSLATLSNWLLAFVVTKTYSSLASGITIQGAFWFYSGCSLLGFVFVFFVMPETKGKTLEEIEAMFNKGGHAYQRID</sequence>
<evidence type="ECO:0000256" key="5">
    <source>
        <dbReference type="ARBA" id="ARBA00023136"/>
    </source>
</evidence>
<reference evidence="11" key="2">
    <citation type="journal article" date="2023" name="Science">
        <title>Genomic signatures of disease resistance in endangered staghorn corals.</title>
        <authorList>
            <person name="Vollmer S.V."/>
            <person name="Selwyn J.D."/>
            <person name="Despard B.A."/>
            <person name="Roesel C.L."/>
        </authorList>
    </citation>
    <scope>NUCLEOTIDE SEQUENCE</scope>
    <source>
        <strain evidence="11">K2</strain>
    </source>
</reference>
<protein>
    <submittedName>
        <fullName evidence="11">Solute carrier family 2</fullName>
    </submittedName>
</protein>
<dbReference type="InterPro" id="IPR003663">
    <property type="entry name" value="Sugar/inositol_transpt"/>
</dbReference>
<gene>
    <name evidence="11" type="ORF">P5673_031511</name>
</gene>
<dbReference type="InterPro" id="IPR036259">
    <property type="entry name" value="MFS_trans_sf"/>
</dbReference>
<keyword evidence="6" id="KW-0325">Glycoprotein</keyword>
<feature type="transmembrane region" description="Helical" evidence="9">
    <location>
        <begin position="263"/>
        <end position="292"/>
    </location>
</feature>
<dbReference type="PROSITE" id="PS00217">
    <property type="entry name" value="SUGAR_TRANSPORT_2"/>
    <property type="match status" value="1"/>
</dbReference>
<dbReference type="GO" id="GO:0051119">
    <property type="term" value="F:sugar transmembrane transporter activity"/>
    <property type="evidence" value="ECO:0007669"/>
    <property type="project" value="InterPro"/>
</dbReference>
<feature type="transmembrane region" description="Helical" evidence="9">
    <location>
        <begin position="380"/>
        <end position="405"/>
    </location>
</feature>
<comment type="similarity">
    <text evidence="7">Belongs to the major facilitator superfamily. Sugar transporter (TC 2.A.1.1) family.</text>
</comment>
<proteinExistence type="inferred from homology"/>
<feature type="transmembrane region" description="Helical" evidence="9">
    <location>
        <begin position="162"/>
        <end position="180"/>
    </location>
</feature>
<evidence type="ECO:0000256" key="6">
    <source>
        <dbReference type="ARBA" id="ARBA00023180"/>
    </source>
</evidence>
<keyword evidence="4 9" id="KW-1133">Transmembrane helix</keyword>
<feature type="transmembrane region" description="Helical" evidence="9">
    <location>
        <begin position="103"/>
        <end position="123"/>
    </location>
</feature>
<dbReference type="SUPFAM" id="SSF103473">
    <property type="entry name" value="MFS general substrate transporter"/>
    <property type="match status" value="1"/>
</dbReference>
<dbReference type="InterPro" id="IPR005829">
    <property type="entry name" value="Sugar_transporter_CS"/>
</dbReference>
<dbReference type="InterPro" id="IPR020846">
    <property type="entry name" value="MFS_dom"/>
</dbReference>
<dbReference type="InterPro" id="IPR005828">
    <property type="entry name" value="MFS_sugar_transport-like"/>
</dbReference>
<keyword evidence="5 9" id="KW-0472">Membrane</keyword>
<dbReference type="InterPro" id="IPR044775">
    <property type="entry name" value="MFS_ERD6/Tret1-like"/>
</dbReference>